<comment type="caution">
    <text evidence="1">The sequence shown here is derived from an EMBL/GenBank/DDBJ whole genome shotgun (WGS) entry which is preliminary data.</text>
</comment>
<keyword evidence="2" id="KW-1185">Reference proteome</keyword>
<reference evidence="1 2" key="1">
    <citation type="journal article" date="2022" name="Hortic Res">
        <title>A haplotype resolved chromosomal level avocado genome allows analysis of novel avocado genes.</title>
        <authorList>
            <person name="Nath O."/>
            <person name="Fletcher S.J."/>
            <person name="Hayward A."/>
            <person name="Shaw L.M."/>
            <person name="Masouleh A.K."/>
            <person name="Furtado A."/>
            <person name="Henry R.J."/>
            <person name="Mitter N."/>
        </authorList>
    </citation>
    <scope>NUCLEOTIDE SEQUENCE [LARGE SCALE GENOMIC DNA]</scope>
    <source>
        <strain evidence="2">cv. Hass</strain>
    </source>
</reference>
<proteinExistence type="predicted"/>
<protein>
    <submittedName>
        <fullName evidence="1">Uncharacterized protein</fullName>
    </submittedName>
</protein>
<dbReference type="EMBL" id="CM056819">
    <property type="protein sequence ID" value="KAJ8624215.1"/>
    <property type="molecule type" value="Genomic_DNA"/>
</dbReference>
<evidence type="ECO:0000313" key="2">
    <source>
        <dbReference type="Proteomes" id="UP001234297"/>
    </source>
</evidence>
<accession>A0ACC2KT92</accession>
<evidence type="ECO:0000313" key="1">
    <source>
        <dbReference type="EMBL" id="KAJ8624215.1"/>
    </source>
</evidence>
<name>A0ACC2KT92_PERAE</name>
<dbReference type="Proteomes" id="UP001234297">
    <property type="component" value="Chromosome 11"/>
</dbReference>
<organism evidence="1 2">
    <name type="scientific">Persea americana</name>
    <name type="common">Avocado</name>
    <dbReference type="NCBI Taxonomy" id="3435"/>
    <lineage>
        <taxon>Eukaryota</taxon>
        <taxon>Viridiplantae</taxon>
        <taxon>Streptophyta</taxon>
        <taxon>Embryophyta</taxon>
        <taxon>Tracheophyta</taxon>
        <taxon>Spermatophyta</taxon>
        <taxon>Magnoliopsida</taxon>
        <taxon>Magnoliidae</taxon>
        <taxon>Laurales</taxon>
        <taxon>Lauraceae</taxon>
        <taxon>Persea</taxon>
    </lineage>
</organism>
<gene>
    <name evidence="1" type="ORF">MRB53_032745</name>
</gene>
<sequence length="247" mass="28114">MPNLEKWSSREADDDQKVIYPRLEWEVQNCPKMVHLPHLLPSLKELSIKSCPELVLPLLDGSQEQQPCPPLNSLKKLAICASCEKQRFLPGEGMIMTSLDELEIIKCGNLESLCSEGLQNLTSLYIDECPKVWSSPEWLRNLTSLKKPDVVVLDDCPAVTELPKGLQRLTNLRRLSIRECAVLERQLCKNWKEWKKVAHVPGIFIDNRSLSWEAEDPSLMQSLKKGCNKFDKKLKLHFPICASSSPP</sequence>